<name>A0A7R9HEB4_TIMPO</name>
<organism evidence="1">
    <name type="scientific">Timema poppense</name>
    <name type="common">Walking stick</name>
    <dbReference type="NCBI Taxonomy" id="170557"/>
    <lineage>
        <taxon>Eukaryota</taxon>
        <taxon>Metazoa</taxon>
        <taxon>Ecdysozoa</taxon>
        <taxon>Arthropoda</taxon>
        <taxon>Hexapoda</taxon>
        <taxon>Insecta</taxon>
        <taxon>Pterygota</taxon>
        <taxon>Neoptera</taxon>
        <taxon>Polyneoptera</taxon>
        <taxon>Phasmatodea</taxon>
        <taxon>Timematodea</taxon>
        <taxon>Timematoidea</taxon>
        <taxon>Timematidae</taxon>
        <taxon>Timema</taxon>
    </lineage>
</organism>
<protein>
    <submittedName>
        <fullName evidence="1">Uncharacterized protein</fullName>
    </submittedName>
</protein>
<gene>
    <name evidence="1" type="ORF">TPSB3V08_LOCUS10842</name>
</gene>
<proteinExistence type="predicted"/>
<sequence>MEVTDWREFNQARHAICIMASAIFIQRVYRPRRQRKTVACESPVTLNLPYIFGKYIVKRKKVDKIFMAYPVIGKMRIIIQHQFKMKQWFRNLKKSPESFQKTNQPIGQNNFKPATKCTVQERELLPERQVFDQIDRTLV</sequence>
<dbReference type="AlphaFoldDB" id="A0A7R9HEB4"/>
<dbReference type="EMBL" id="OD010567">
    <property type="protein sequence ID" value="CAD7416160.1"/>
    <property type="molecule type" value="Genomic_DNA"/>
</dbReference>
<evidence type="ECO:0000313" key="1">
    <source>
        <dbReference type="EMBL" id="CAD7416160.1"/>
    </source>
</evidence>
<reference evidence="1" key="1">
    <citation type="submission" date="2020-11" db="EMBL/GenBank/DDBJ databases">
        <authorList>
            <person name="Tran Van P."/>
        </authorList>
    </citation>
    <scope>NUCLEOTIDE SEQUENCE</scope>
</reference>
<accession>A0A7R9HEB4</accession>